<dbReference type="Proteomes" id="UP001500897">
    <property type="component" value="Unassembled WGS sequence"/>
</dbReference>
<evidence type="ECO:0000256" key="3">
    <source>
        <dbReference type="SAM" id="SignalP"/>
    </source>
</evidence>
<feature type="compositionally biased region" description="Gly residues" evidence="1">
    <location>
        <begin position="179"/>
        <end position="200"/>
    </location>
</feature>
<evidence type="ECO:0008006" key="6">
    <source>
        <dbReference type="Google" id="ProtNLM"/>
    </source>
</evidence>
<dbReference type="PROSITE" id="PS51318">
    <property type="entry name" value="TAT"/>
    <property type="match status" value="1"/>
</dbReference>
<reference evidence="4 5" key="1">
    <citation type="journal article" date="2019" name="Int. J. Syst. Evol. Microbiol.">
        <title>The Global Catalogue of Microorganisms (GCM) 10K type strain sequencing project: providing services to taxonomists for standard genome sequencing and annotation.</title>
        <authorList>
            <consortium name="The Broad Institute Genomics Platform"/>
            <consortium name="The Broad Institute Genome Sequencing Center for Infectious Disease"/>
            <person name="Wu L."/>
            <person name="Ma J."/>
        </authorList>
    </citation>
    <scope>NUCLEOTIDE SEQUENCE [LARGE SCALE GENOMIC DNA]</scope>
    <source>
        <strain evidence="4 5">JCM 14559</strain>
    </source>
</reference>
<sequence>MTPTPIGRRLLLLRAAALAGAAVLPLAAFAAPAHAAGDNGDVKIHDSGTPADQQADDPKVCKFYVDGLNFDAGQSVTWHIDQQPPTGTAQVLNGALLLPTGNARTADLSLPDGHYKLGWNFVGEDGDAKQKVFTVDCSGVGSSQSPSPSPSGSPVGTGTSSSPPPSGGTSPSPSASPSGKGGGSGPGGPGQGGPGHGGPGKTPQGGVAAGAGGASRDLNPAEVTVGAALIAGAGYLVVRRRRRSRTRR</sequence>
<organism evidence="4 5">
    <name type="scientific">Kitasatospora saccharophila</name>
    <dbReference type="NCBI Taxonomy" id="407973"/>
    <lineage>
        <taxon>Bacteria</taxon>
        <taxon>Bacillati</taxon>
        <taxon>Actinomycetota</taxon>
        <taxon>Actinomycetes</taxon>
        <taxon>Kitasatosporales</taxon>
        <taxon>Streptomycetaceae</taxon>
        <taxon>Kitasatospora</taxon>
    </lineage>
</organism>
<keyword evidence="5" id="KW-1185">Reference proteome</keyword>
<accession>A0ABN2XYE4</accession>
<keyword evidence="2" id="KW-0812">Transmembrane</keyword>
<dbReference type="EMBL" id="BAAANS010000065">
    <property type="protein sequence ID" value="GAA2118957.1"/>
    <property type="molecule type" value="Genomic_DNA"/>
</dbReference>
<feature type="transmembrane region" description="Helical" evidence="2">
    <location>
        <begin position="221"/>
        <end position="238"/>
    </location>
</feature>
<proteinExistence type="predicted"/>
<feature type="compositionally biased region" description="Low complexity" evidence="1">
    <location>
        <begin position="138"/>
        <end position="178"/>
    </location>
</feature>
<feature type="signal peptide" evidence="3">
    <location>
        <begin position="1"/>
        <end position="30"/>
    </location>
</feature>
<evidence type="ECO:0000313" key="5">
    <source>
        <dbReference type="Proteomes" id="UP001500897"/>
    </source>
</evidence>
<evidence type="ECO:0000256" key="1">
    <source>
        <dbReference type="SAM" id="MobiDB-lite"/>
    </source>
</evidence>
<keyword evidence="2" id="KW-0472">Membrane</keyword>
<feature type="chain" id="PRO_5046767343" description="LPXTG-motif cell wall-anchored protein" evidence="3">
    <location>
        <begin position="31"/>
        <end position="248"/>
    </location>
</feature>
<keyword evidence="2" id="KW-1133">Transmembrane helix</keyword>
<evidence type="ECO:0000313" key="4">
    <source>
        <dbReference type="EMBL" id="GAA2118957.1"/>
    </source>
</evidence>
<feature type="region of interest" description="Disordered" evidence="1">
    <location>
        <begin position="137"/>
        <end position="218"/>
    </location>
</feature>
<protein>
    <recommendedName>
        <fullName evidence="6">LPXTG-motif cell wall-anchored protein</fullName>
    </recommendedName>
</protein>
<dbReference type="InterPro" id="IPR006311">
    <property type="entry name" value="TAT_signal"/>
</dbReference>
<comment type="caution">
    <text evidence="4">The sequence shown here is derived from an EMBL/GenBank/DDBJ whole genome shotgun (WGS) entry which is preliminary data.</text>
</comment>
<gene>
    <name evidence="4" type="ORF">GCM10009759_66650</name>
</gene>
<keyword evidence="3" id="KW-0732">Signal</keyword>
<dbReference type="RefSeq" id="WP_344557643.1">
    <property type="nucleotide sequence ID" value="NZ_BAAANS010000065.1"/>
</dbReference>
<name>A0ABN2XYE4_9ACTN</name>
<evidence type="ECO:0000256" key="2">
    <source>
        <dbReference type="SAM" id="Phobius"/>
    </source>
</evidence>